<evidence type="ECO:0000256" key="5">
    <source>
        <dbReference type="ARBA" id="ARBA00022679"/>
    </source>
</evidence>
<keyword evidence="4" id="KW-0032">Aminotransferase</keyword>
<evidence type="ECO:0000256" key="4">
    <source>
        <dbReference type="ARBA" id="ARBA00022576"/>
    </source>
</evidence>
<dbReference type="SUPFAM" id="SSF53697">
    <property type="entry name" value="SIS domain"/>
    <property type="match status" value="1"/>
</dbReference>
<evidence type="ECO:0000256" key="6">
    <source>
        <dbReference type="ARBA" id="ARBA00022737"/>
    </source>
</evidence>
<dbReference type="Gene3D" id="3.40.50.10490">
    <property type="entry name" value="Glucose-6-phosphate isomerase like protein, domain 1"/>
    <property type="match status" value="2"/>
</dbReference>
<dbReference type="AlphaFoldDB" id="A0A7R9V3S4"/>
<comment type="catalytic activity">
    <reaction evidence="1">
        <text>D-fructose 6-phosphate + L-glutamine = D-glucosamine 6-phosphate + L-glutamate</text>
        <dbReference type="Rhea" id="RHEA:13237"/>
        <dbReference type="ChEBI" id="CHEBI:29985"/>
        <dbReference type="ChEBI" id="CHEBI:58359"/>
        <dbReference type="ChEBI" id="CHEBI:58725"/>
        <dbReference type="ChEBI" id="CHEBI:61527"/>
        <dbReference type="EC" id="2.6.1.16"/>
    </reaction>
</comment>
<dbReference type="GO" id="GO:0006487">
    <property type="term" value="P:protein N-linked glycosylation"/>
    <property type="evidence" value="ECO:0007669"/>
    <property type="project" value="TreeGrafter"/>
</dbReference>
<organism evidence="10">
    <name type="scientific">Chlamydomonas euryale</name>
    <dbReference type="NCBI Taxonomy" id="1486919"/>
    <lineage>
        <taxon>Eukaryota</taxon>
        <taxon>Viridiplantae</taxon>
        <taxon>Chlorophyta</taxon>
        <taxon>core chlorophytes</taxon>
        <taxon>Chlorophyceae</taxon>
        <taxon>CS clade</taxon>
        <taxon>Chlamydomonadales</taxon>
        <taxon>Chlamydomonadaceae</taxon>
        <taxon>Chlamydomonas</taxon>
    </lineage>
</organism>
<evidence type="ECO:0000259" key="8">
    <source>
        <dbReference type="PROSITE" id="PS51278"/>
    </source>
</evidence>
<evidence type="ECO:0000256" key="3">
    <source>
        <dbReference type="ARBA" id="ARBA00012916"/>
    </source>
</evidence>
<dbReference type="InterPro" id="IPR001347">
    <property type="entry name" value="SIS_dom"/>
</dbReference>
<evidence type="ECO:0000256" key="1">
    <source>
        <dbReference type="ARBA" id="ARBA00001031"/>
    </source>
</evidence>
<name>A0A7R9V3S4_9CHLO</name>
<dbReference type="InterPro" id="IPR029055">
    <property type="entry name" value="Ntn_hydrolases_N"/>
</dbReference>
<comment type="pathway">
    <text evidence="2">Nucleotide-sugar biosynthesis; UDP-N-acetyl-alpha-D-glucosamine biosynthesis; alpha-D-glucosamine 6-phosphate from D-fructose 6-phosphate: step 1/1.</text>
</comment>
<feature type="domain" description="Glutamine amidotransferase type-2" evidence="8">
    <location>
        <begin position="2"/>
        <end position="293"/>
    </location>
</feature>
<dbReference type="FunFam" id="3.40.50.10490:FF:000001">
    <property type="entry name" value="Glutamine--fructose-6-phosphate aminotransferase [isomerizing]"/>
    <property type="match status" value="1"/>
</dbReference>
<accession>A0A7R9V3S4</accession>
<dbReference type="PROSITE" id="PS51464">
    <property type="entry name" value="SIS"/>
    <property type="match status" value="2"/>
</dbReference>
<feature type="domain" description="SIS" evidence="9">
    <location>
        <begin position="375"/>
        <end position="518"/>
    </location>
</feature>
<dbReference type="PROSITE" id="PS51278">
    <property type="entry name" value="GATASE_TYPE_2"/>
    <property type="match status" value="1"/>
</dbReference>
<gene>
    <name evidence="10" type="ORF">CEUR00632_LOCUS4124</name>
</gene>
<keyword evidence="7" id="KW-0315">Glutamine amidotransferase</keyword>
<dbReference type="PANTHER" id="PTHR10937:SF0">
    <property type="entry name" value="GLUTAMINE--FRUCTOSE-6-PHOSPHATE TRANSAMINASE (ISOMERIZING)"/>
    <property type="match status" value="1"/>
</dbReference>
<protein>
    <recommendedName>
        <fullName evidence="3">glutamine--fructose-6-phosphate transaminase (isomerizing)</fullName>
        <ecNumber evidence="3">2.6.1.16</ecNumber>
    </recommendedName>
</protein>
<dbReference type="InterPro" id="IPR035466">
    <property type="entry name" value="GlmS/AgaS_SIS"/>
</dbReference>
<dbReference type="GO" id="GO:0006002">
    <property type="term" value="P:fructose 6-phosphate metabolic process"/>
    <property type="evidence" value="ECO:0007669"/>
    <property type="project" value="TreeGrafter"/>
</dbReference>
<dbReference type="GO" id="GO:0004360">
    <property type="term" value="F:glutamine-fructose-6-phosphate transaminase (isomerizing) activity"/>
    <property type="evidence" value="ECO:0007669"/>
    <property type="project" value="UniProtKB-EC"/>
</dbReference>
<dbReference type="EMBL" id="HBEC01009020">
    <property type="protein sequence ID" value="CAD8284089.1"/>
    <property type="molecule type" value="Transcribed_RNA"/>
</dbReference>
<dbReference type="EC" id="2.6.1.16" evidence="3"/>
<feature type="domain" description="SIS" evidence="9">
    <location>
        <begin position="546"/>
        <end position="690"/>
    </location>
</feature>
<dbReference type="PANTHER" id="PTHR10937">
    <property type="entry name" value="GLUCOSAMINE--FRUCTOSE-6-PHOSPHATE AMINOTRANSFERASE, ISOMERIZING"/>
    <property type="match status" value="1"/>
</dbReference>
<sequence>MCGIFGYYVFNVNRDIKAVLEALFNGLRRLEYRGYDSAGIAIDLVDAYPLLQLRNADDPYGLILEENGDHGCTAPLVIKEVGKVAQLEKLVSETLSSSNIDTSRVFKSHVGIAHTRWATHGSPSAINSHPHVSDPDAEFTVVHNGIITNYKLLKDFLINHGETFVSETDTEVIPKLCRFVYKRLKDKVPFPKLVFEVLKKLEGAYAVLVKSTHYPGELVACKRGSPMIMGIKEHKEGLAVRRSSFANIRDADDTKWRSESIEVFVASDPAAVLEHTKRVIVLEDNDVLHVTGGGYGIYNTGGQDVDEAVPRVLQTLQMEVEQIMKGGYEHYMQKEIHEQPESLLQTMSGRVLFQRKAVGDPYLSQRIKLGGFVETAQMIRNARRMMFVACGTSYHACLAARQTMEELCDLPVVLELASDLLDRRCPIFRDDCCVFVSQSGETADTLLALEYAKSRGALCVGITNTVGSAISRSTHCGMHLNAGYEIGVASTKAYTSMILSITMIALQLSEDSISKRETRDRIIDELGQLPGKVRAALMLDSAMRELAETLKDEHSLMFFARGRNYATALEAALKTKEVALIHSEGILAGEMKHGPLALVDEKLPIILFATKDTMHKKMDSVIQQLLARAASLCIVCNTGDQGMMAYADQGCRIIQVPETVDALQPVVNVIPMQLLSYHLTLLRGHNVDQPRNLAKAVTTSEEH</sequence>
<dbReference type="NCBIfam" id="NF001484">
    <property type="entry name" value="PRK00331.1"/>
    <property type="match status" value="1"/>
</dbReference>
<dbReference type="GO" id="GO:0006047">
    <property type="term" value="P:UDP-N-acetylglucosamine metabolic process"/>
    <property type="evidence" value="ECO:0007669"/>
    <property type="project" value="TreeGrafter"/>
</dbReference>
<dbReference type="Pfam" id="PF13522">
    <property type="entry name" value="GATase_6"/>
    <property type="match status" value="1"/>
</dbReference>
<evidence type="ECO:0000259" key="9">
    <source>
        <dbReference type="PROSITE" id="PS51464"/>
    </source>
</evidence>
<dbReference type="GO" id="GO:0097367">
    <property type="term" value="F:carbohydrate derivative binding"/>
    <property type="evidence" value="ECO:0007669"/>
    <property type="project" value="InterPro"/>
</dbReference>
<reference evidence="10" key="1">
    <citation type="submission" date="2021-01" db="EMBL/GenBank/DDBJ databases">
        <authorList>
            <person name="Corre E."/>
            <person name="Pelletier E."/>
            <person name="Niang G."/>
            <person name="Scheremetjew M."/>
            <person name="Finn R."/>
            <person name="Kale V."/>
            <person name="Holt S."/>
            <person name="Cochrane G."/>
            <person name="Meng A."/>
            <person name="Brown T."/>
            <person name="Cohen L."/>
        </authorList>
    </citation>
    <scope>NUCLEOTIDE SEQUENCE</scope>
    <source>
        <strain evidence="10">CCMP219</strain>
    </source>
</reference>
<evidence type="ECO:0000313" key="10">
    <source>
        <dbReference type="EMBL" id="CAD8284089.1"/>
    </source>
</evidence>
<dbReference type="Gene3D" id="3.60.20.10">
    <property type="entry name" value="Glutamine Phosphoribosylpyrophosphate, subunit 1, domain 1"/>
    <property type="match status" value="1"/>
</dbReference>
<keyword evidence="6" id="KW-0677">Repeat</keyword>
<dbReference type="GO" id="GO:0046349">
    <property type="term" value="P:amino sugar biosynthetic process"/>
    <property type="evidence" value="ECO:0007669"/>
    <property type="project" value="UniProtKB-ARBA"/>
</dbReference>
<dbReference type="InterPro" id="IPR017932">
    <property type="entry name" value="GATase_2_dom"/>
</dbReference>
<dbReference type="InterPro" id="IPR035490">
    <property type="entry name" value="GlmS/FrlB_SIS"/>
</dbReference>
<keyword evidence="5" id="KW-0808">Transferase</keyword>
<evidence type="ECO:0000256" key="7">
    <source>
        <dbReference type="ARBA" id="ARBA00022962"/>
    </source>
</evidence>
<dbReference type="CDD" id="cd00714">
    <property type="entry name" value="GFAT"/>
    <property type="match status" value="1"/>
</dbReference>
<dbReference type="InterPro" id="IPR046348">
    <property type="entry name" value="SIS_dom_sf"/>
</dbReference>
<dbReference type="FunFam" id="3.60.20.10:FF:000052">
    <property type="entry name" value="Glutamine--fructose-6-phosphate aminotransferase [isomerizing] 2"/>
    <property type="match status" value="1"/>
</dbReference>
<dbReference type="FunFam" id="3.40.50.10490:FF:000002">
    <property type="entry name" value="Glutamine--fructose-6-phosphate aminotransferase [isomerizing]"/>
    <property type="match status" value="1"/>
</dbReference>
<dbReference type="InterPro" id="IPR047084">
    <property type="entry name" value="GFAT_N"/>
</dbReference>
<proteinExistence type="predicted"/>
<dbReference type="CDD" id="cd05009">
    <property type="entry name" value="SIS_GlmS_GlmD_2"/>
    <property type="match status" value="1"/>
</dbReference>
<dbReference type="Pfam" id="PF01380">
    <property type="entry name" value="SIS"/>
    <property type="match status" value="2"/>
</dbReference>
<dbReference type="SUPFAM" id="SSF56235">
    <property type="entry name" value="N-terminal nucleophile aminohydrolases (Ntn hydrolases)"/>
    <property type="match status" value="1"/>
</dbReference>
<evidence type="ECO:0000256" key="2">
    <source>
        <dbReference type="ARBA" id="ARBA00004775"/>
    </source>
</evidence>
<dbReference type="CDD" id="cd05008">
    <property type="entry name" value="SIS_GlmS_GlmD_1"/>
    <property type="match status" value="1"/>
</dbReference>